<organism evidence="1 2">
    <name type="scientific">Rhizobium leguminosarum</name>
    <dbReference type="NCBI Taxonomy" id="384"/>
    <lineage>
        <taxon>Bacteria</taxon>
        <taxon>Pseudomonadati</taxon>
        <taxon>Pseudomonadota</taxon>
        <taxon>Alphaproteobacteria</taxon>
        <taxon>Hyphomicrobiales</taxon>
        <taxon>Rhizobiaceae</taxon>
        <taxon>Rhizobium/Agrobacterium group</taxon>
        <taxon>Rhizobium</taxon>
    </lineage>
</organism>
<keyword evidence="1" id="KW-0614">Plasmid</keyword>
<geneLocation type="plasmid" evidence="2">
    <name>prln1</name>
</geneLocation>
<dbReference type="AlphaFoldDB" id="A0A2K9ZBV4"/>
<reference evidence="1 2" key="1">
    <citation type="submission" date="2017-11" db="EMBL/GenBank/DDBJ databases">
        <title>Complete genome of Rhizobium leguminosarum Norway, an ineffective micro-symbiont.</title>
        <authorList>
            <person name="Hoffrichter A."/>
            <person name="Liang J."/>
            <person name="Brachmann A."/>
            <person name="Marin M."/>
        </authorList>
    </citation>
    <scope>NUCLEOTIDE SEQUENCE [LARGE SCALE GENOMIC DNA]</scope>
    <source>
        <strain evidence="1 2">Norway</strain>
        <plasmid evidence="2">Plasmid prln1</plasmid>
    </source>
</reference>
<dbReference type="EMBL" id="CP025013">
    <property type="protein sequence ID" value="AUW45709.1"/>
    <property type="molecule type" value="Genomic_DNA"/>
</dbReference>
<sequence length="100" mass="11054">MMSCPHSQGTMCLLRQIAYCNCCHRLHSLNADGHAINIWKVISPGNSSNWFGMTLFELRQIATVIHIHAQPLPLDRGQAVSTDGVGGVFRPQMPLKWLAG</sequence>
<dbReference type="Proteomes" id="UP000238523">
    <property type="component" value="Plasmid pRLN1"/>
</dbReference>
<proteinExistence type="predicted"/>
<protein>
    <submittedName>
        <fullName evidence="1">Uncharacterized protein</fullName>
    </submittedName>
</protein>
<accession>A0A2K9ZBV4</accession>
<gene>
    <name evidence="1" type="ORF">CUJ84_pRLN1000242</name>
</gene>
<name>A0A2K9ZBV4_RHILE</name>
<evidence type="ECO:0000313" key="2">
    <source>
        <dbReference type="Proteomes" id="UP000238523"/>
    </source>
</evidence>
<evidence type="ECO:0000313" key="1">
    <source>
        <dbReference type="EMBL" id="AUW45709.1"/>
    </source>
</evidence>